<reference evidence="4" key="1">
    <citation type="submission" date="2016-06" db="UniProtKB">
        <authorList>
            <consortium name="WormBaseParasite"/>
        </authorList>
    </citation>
    <scope>IDENTIFICATION</scope>
</reference>
<name>A0A183T0F1_SCHSO</name>
<proteinExistence type="predicted"/>
<feature type="compositionally biased region" description="Basic and acidic residues" evidence="1">
    <location>
        <begin position="16"/>
        <end position="35"/>
    </location>
</feature>
<reference evidence="2 3" key="2">
    <citation type="submission" date="2018-11" db="EMBL/GenBank/DDBJ databases">
        <authorList>
            <consortium name="Pathogen Informatics"/>
        </authorList>
    </citation>
    <scope>NUCLEOTIDE SEQUENCE [LARGE SCALE GENOMIC DNA]</scope>
    <source>
        <strain evidence="2 3">NST_G2</strain>
    </source>
</reference>
<feature type="region of interest" description="Disordered" evidence="1">
    <location>
        <begin position="1"/>
        <end position="44"/>
    </location>
</feature>
<organism evidence="4">
    <name type="scientific">Schistocephalus solidus</name>
    <name type="common">Tapeworm</name>
    <dbReference type="NCBI Taxonomy" id="70667"/>
    <lineage>
        <taxon>Eukaryota</taxon>
        <taxon>Metazoa</taxon>
        <taxon>Spiralia</taxon>
        <taxon>Lophotrochozoa</taxon>
        <taxon>Platyhelminthes</taxon>
        <taxon>Cestoda</taxon>
        <taxon>Eucestoda</taxon>
        <taxon>Diphyllobothriidea</taxon>
        <taxon>Diphyllobothriidae</taxon>
        <taxon>Schistocephalus</taxon>
    </lineage>
</organism>
<dbReference type="OrthoDB" id="6326277at2759"/>
<evidence type="ECO:0000313" key="2">
    <source>
        <dbReference type="EMBL" id="VDL96334.1"/>
    </source>
</evidence>
<protein>
    <submittedName>
        <fullName evidence="4">Nuclear transcription factor Y subunit</fullName>
    </submittedName>
</protein>
<evidence type="ECO:0000313" key="4">
    <source>
        <dbReference type="WBParaSite" id="SSLN_0001031501-mRNA-1"/>
    </source>
</evidence>
<keyword evidence="3" id="KW-1185">Reference proteome</keyword>
<evidence type="ECO:0000313" key="3">
    <source>
        <dbReference type="Proteomes" id="UP000275846"/>
    </source>
</evidence>
<gene>
    <name evidence="2" type="ORF">SSLN_LOCUS9949</name>
</gene>
<dbReference type="Proteomes" id="UP000275846">
    <property type="component" value="Unassembled WGS sequence"/>
</dbReference>
<dbReference type="AlphaFoldDB" id="A0A183T0F1"/>
<dbReference type="EMBL" id="UYSU01035561">
    <property type="protein sequence ID" value="VDL96334.1"/>
    <property type="molecule type" value="Genomic_DNA"/>
</dbReference>
<evidence type="ECO:0000256" key="1">
    <source>
        <dbReference type="SAM" id="MobiDB-lite"/>
    </source>
</evidence>
<sequence>MGGPRQEPTGLEMDSEDRGSNLRSQYDHRRQDQKSAMKVTSAPDQHCQCPGPSNMPALSTHLQLANLPCKTSSNAMYQQSGNSNFYVLFGQHSFGLPHPHPWHQFLYSQHHRDHIPILIACYLHHHHRRHQHHQRWALSPKLSSLQPYIHLRHRPGQSLANPSHGGW</sequence>
<dbReference type="WBParaSite" id="SSLN_0001031501-mRNA-1">
    <property type="protein sequence ID" value="SSLN_0001031501-mRNA-1"/>
    <property type="gene ID" value="SSLN_0001031501"/>
</dbReference>
<accession>A0A183T0F1</accession>